<evidence type="ECO:0000256" key="2">
    <source>
        <dbReference type="ARBA" id="ARBA00022679"/>
    </source>
</evidence>
<evidence type="ECO:0000256" key="3">
    <source>
        <dbReference type="ARBA" id="ARBA00023169"/>
    </source>
</evidence>
<dbReference type="InterPro" id="IPR031358">
    <property type="entry name" value="Stealth_CR1"/>
</dbReference>
<evidence type="ECO:0000259" key="6">
    <source>
        <dbReference type="Pfam" id="PF17102"/>
    </source>
</evidence>
<protein>
    <submittedName>
        <fullName evidence="8">Stealth family protein</fullName>
    </submittedName>
</protein>
<name>A0ABS7FT75_9ACTN</name>
<sequence length="560" mass="61724">MADRNLPQPPAPGLRGRLPAPVRSRLSAMVSPELRLRVENRLFQHRHRALIRERVLVTVDGRARVAEPRDDLSPQQVWRDTLGLVCAALSGAGVPFFCVRPVAPTESAVAVSADDRQRVIAALAAAIAAAGAYVGPLKDPDRSRAGMGDAAWAKVAARTGFRISRNFCTPDGTAVLGPEHCCVVEFWEPADGRLVAPRPNLVSPSLPAEGETVLVGGDRLTPLVGRGTEEPRYPTRPEFLIPLIDDIAFPIDAVYTWVDGGDPAWRARRDAARADAGGLHAHSANDARYISRDELRYSLRSLTAYAPWIRHVHLVTDAQVPPWLDVTHPQITVVDHKELFQDRGALPTFNSHAIESQLHHIDGLSEHFLYFNDDVFLGRLVDPTTFFAPNGTTRFFLSSALLDLPDPTADDQPAVAAGKNTRRLVKETFGTVPTRRIKHTPHALRRSILAEIAARYPEEAAATARHRFRHPADLAIPSSLYPYYSFLSGRAVEGDLSYRYIDLAGAEAADRLAVTLRDRGYDCFCVNDTESDQLGQSEQRALTERFMNAYFPVPSPFEIG</sequence>
<comment type="caution">
    <text evidence="8">The sequence shown here is derived from an EMBL/GenBank/DDBJ whole genome shotgun (WGS) entry which is preliminary data.</text>
</comment>
<reference evidence="8 9" key="1">
    <citation type="submission" date="2021-07" db="EMBL/GenBank/DDBJ databases">
        <title>Actinomadura sp. PM05-2 isolated from lichen.</title>
        <authorList>
            <person name="Somphong A."/>
            <person name="Phongsopitanun W."/>
            <person name="Tanasupawat S."/>
            <person name="Peongsungnone V."/>
        </authorList>
    </citation>
    <scope>NUCLEOTIDE SEQUENCE [LARGE SCALE GENOMIC DNA]</scope>
    <source>
        <strain evidence="8 9">PM05-2</strain>
    </source>
</reference>
<dbReference type="RefSeq" id="WP_220166216.1">
    <property type="nucleotide sequence ID" value="NZ_JAIBOA010000007.1"/>
</dbReference>
<evidence type="ECO:0000313" key="9">
    <source>
        <dbReference type="Proteomes" id="UP000774570"/>
    </source>
</evidence>
<feature type="domain" description="Stealth protein CR2 conserved region 2" evidence="4">
    <location>
        <begin position="288"/>
        <end position="394"/>
    </location>
</feature>
<feature type="domain" description="Stealth protein CR4 conserved region 4" evidence="7">
    <location>
        <begin position="516"/>
        <end position="559"/>
    </location>
</feature>
<dbReference type="EMBL" id="JAIBOA010000007">
    <property type="protein sequence ID" value="MBW8483165.1"/>
    <property type="molecule type" value="Genomic_DNA"/>
</dbReference>
<accession>A0ABS7FT75</accession>
<dbReference type="Pfam" id="PF11380">
    <property type="entry name" value="Stealth_CR2"/>
    <property type="match status" value="1"/>
</dbReference>
<feature type="domain" description="Stealth protein CR1 conserved region 1" evidence="5">
    <location>
        <begin position="249"/>
        <end position="274"/>
    </location>
</feature>
<dbReference type="InterPro" id="IPR047141">
    <property type="entry name" value="Stealth"/>
</dbReference>
<comment type="similarity">
    <text evidence="1">Belongs to the stealth family.</text>
</comment>
<gene>
    <name evidence="8" type="ORF">K1Y72_12350</name>
</gene>
<keyword evidence="3" id="KW-0270">Exopolysaccharide synthesis</keyword>
<dbReference type="InterPro" id="IPR031357">
    <property type="entry name" value="Stealth_CR3"/>
</dbReference>
<dbReference type="Proteomes" id="UP000774570">
    <property type="component" value="Unassembled WGS sequence"/>
</dbReference>
<feature type="domain" description="Stealth protein CR3 conserved region 3" evidence="6">
    <location>
        <begin position="438"/>
        <end position="484"/>
    </location>
</feature>
<evidence type="ECO:0000313" key="8">
    <source>
        <dbReference type="EMBL" id="MBW8483165.1"/>
    </source>
</evidence>
<evidence type="ECO:0000259" key="4">
    <source>
        <dbReference type="Pfam" id="PF11380"/>
    </source>
</evidence>
<dbReference type="InterPro" id="IPR031356">
    <property type="entry name" value="Stealth_CR4"/>
</dbReference>
<keyword evidence="9" id="KW-1185">Reference proteome</keyword>
<dbReference type="Pfam" id="PF17103">
    <property type="entry name" value="Stealth_CR4"/>
    <property type="match status" value="1"/>
</dbReference>
<dbReference type="Pfam" id="PF17102">
    <property type="entry name" value="Stealth_CR3"/>
    <property type="match status" value="1"/>
</dbReference>
<keyword evidence="2" id="KW-0808">Transferase</keyword>
<dbReference type="PANTHER" id="PTHR24045">
    <property type="match status" value="1"/>
</dbReference>
<dbReference type="InterPro" id="IPR021520">
    <property type="entry name" value="Stealth_CR2"/>
</dbReference>
<proteinExistence type="inferred from homology"/>
<dbReference type="PANTHER" id="PTHR24045:SF0">
    <property type="entry name" value="N-ACETYLGLUCOSAMINE-1-PHOSPHOTRANSFERASE SUBUNITS ALPHA_BETA"/>
    <property type="match status" value="1"/>
</dbReference>
<evidence type="ECO:0000259" key="7">
    <source>
        <dbReference type="Pfam" id="PF17103"/>
    </source>
</evidence>
<organism evidence="8 9">
    <name type="scientific">Actinomadura parmotrematis</name>
    <dbReference type="NCBI Taxonomy" id="2864039"/>
    <lineage>
        <taxon>Bacteria</taxon>
        <taxon>Bacillati</taxon>
        <taxon>Actinomycetota</taxon>
        <taxon>Actinomycetes</taxon>
        <taxon>Streptosporangiales</taxon>
        <taxon>Thermomonosporaceae</taxon>
        <taxon>Actinomadura</taxon>
    </lineage>
</organism>
<evidence type="ECO:0000259" key="5">
    <source>
        <dbReference type="Pfam" id="PF17101"/>
    </source>
</evidence>
<dbReference type="Pfam" id="PF17101">
    <property type="entry name" value="Stealth_CR1"/>
    <property type="match status" value="1"/>
</dbReference>
<evidence type="ECO:0000256" key="1">
    <source>
        <dbReference type="ARBA" id="ARBA00007583"/>
    </source>
</evidence>